<reference evidence="3" key="1">
    <citation type="journal article" date="2020" name="Stud. Mycol.">
        <title>101 Dothideomycetes genomes: a test case for predicting lifestyles and emergence of pathogens.</title>
        <authorList>
            <person name="Haridas S."/>
            <person name="Albert R."/>
            <person name="Binder M."/>
            <person name="Bloem J."/>
            <person name="Labutti K."/>
            <person name="Salamov A."/>
            <person name="Andreopoulos B."/>
            <person name="Baker S."/>
            <person name="Barry K."/>
            <person name="Bills G."/>
            <person name="Bluhm B."/>
            <person name="Cannon C."/>
            <person name="Castanera R."/>
            <person name="Culley D."/>
            <person name="Daum C."/>
            <person name="Ezra D."/>
            <person name="Gonzalez J."/>
            <person name="Henrissat B."/>
            <person name="Kuo A."/>
            <person name="Liang C."/>
            <person name="Lipzen A."/>
            <person name="Lutzoni F."/>
            <person name="Magnuson J."/>
            <person name="Mondo S."/>
            <person name="Nolan M."/>
            <person name="Ohm R."/>
            <person name="Pangilinan J."/>
            <person name="Park H.-J."/>
            <person name="Ramirez L."/>
            <person name="Alfaro M."/>
            <person name="Sun H."/>
            <person name="Tritt A."/>
            <person name="Yoshinaga Y."/>
            <person name="Zwiers L.-H."/>
            <person name="Turgeon B."/>
            <person name="Goodwin S."/>
            <person name="Spatafora J."/>
            <person name="Crous P."/>
            <person name="Grigoriev I."/>
        </authorList>
    </citation>
    <scope>NUCLEOTIDE SEQUENCE</scope>
    <source>
        <strain evidence="3">ATCC 16933</strain>
    </source>
</reference>
<protein>
    <recommendedName>
        <fullName evidence="2">Acyl-CoA dehydrogenase/oxidase C-terminal domain-containing protein</fullName>
    </recommendedName>
</protein>
<organism evidence="3 4">
    <name type="scientific">Lineolata rhizophorae</name>
    <dbReference type="NCBI Taxonomy" id="578093"/>
    <lineage>
        <taxon>Eukaryota</taxon>
        <taxon>Fungi</taxon>
        <taxon>Dikarya</taxon>
        <taxon>Ascomycota</taxon>
        <taxon>Pezizomycotina</taxon>
        <taxon>Dothideomycetes</taxon>
        <taxon>Dothideomycetes incertae sedis</taxon>
        <taxon>Lineolatales</taxon>
        <taxon>Lineolataceae</taxon>
        <taxon>Lineolata</taxon>
    </lineage>
</organism>
<dbReference type="InterPro" id="IPR009075">
    <property type="entry name" value="AcylCo_DH/oxidase_C"/>
</dbReference>
<dbReference type="GO" id="GO:0016627">
    <property type="term" value="F:oxidoreductase activity, acting on the CH-CH group of donors"/>
    <property type="evidence" value="ECO:0007669"/>
    <property type="project" value="InterPro"/>
</dbReference>
<evidence type="ECO:0000313" key="4">
    <source>
        <dbReference type="Proteomes" id="UP000799766"/>
    </source>
</evidence>
<dbReference type="Pfam" id="PF00441">
    <property type="entry name" value="Acyl-CoA_dh_1"/>
    <property type="match status" value="1"/>
</dbReference>
<evidence type="ECO:0000256" key="1">
    <source>
        <dbReference type="ARBA" id="ARBA00022630"/>
    </source>
</evidence>
<keyword evidence="4" id="KW-1185">Reference proteome</keyword>
<sequence length="59" mass="6562">MDVKMRMDASRLLTWKALHCLENGPGDLKARAELCYEAKIFCTESAVRSVVDAMKAVGM</sequence>
<keyword evidence="1" id="KW-0285">Flavoprotein</keyword>
<feature type="domain" description="Acyl-CoA dehydrogenase/oxidase C-terminal" evidence="2">
    <location>
        <begin position="2"/>
        <end position="58"/>
    </location>
</feature>
<gene>
    <name evidence="3" type="ORF">BDY21DRAFT_354370</name>
</gene>
<proteinExistence type="predicted"/>
<evidence type="ECO:0000313" key="3">
    <source>
        <dbReference type="EMBL" id="KAF2453867.1"/>
    </source>
</evidence>
<dbReference type="Proteomes" id="UP000799766">
    <property type="component" value="Unassembled WGS sequence"/>
</dbReference>
<dbReference type="InterPro" id="IPR036250">
    <property type="entry name" value="AcylCo_DH-like_C"/>
</dbReference>
<accession>A0A6A6NQS1</accession>
<dbReference type="OrthoDB" id="10016597at2759"/>
<evidence type="ECO:0000259" key="2">
    <source>
        <dbReference type="Pfam" id="PF00441"/>
    </source>
</evidence>
<name>A0A6A6NQS1_9PEZI</name>
<dbReference type="AlphaFoldDB" id="A0A6A6NQS1"/>
<dbReference type="Gene3D" id="1.20.140.10">
    <property type="entry name" value="Butyryl-CoA Dehydrogenase, subunit A, domain 3"/>
    <property type="match status" value="1"/>
</dbReference>
<dbReference type="SUPFAM" id="SSF47203">
    <property type="entry name" value="Acyl-CoA dehydrogenase C-terminal domain-like"/>
    <property type="match status" value="1"/>
</dbReference>
<dbReference type="EMBL" id="MU001694">
    <property type="protein sequence ID" value="KAF2453867.1"/>
    <property type="molecule type" value="Genomic_DNA"/>
</dbReference>